<feature type="region of interest" description="Disordered" evidence="4">
    <location>
        <begin position="1"/>
        <end position="116"/>
    </location>
</feature>
<dbReference type="Pfam" id="PF03479">
    <property type="entry name" value="PCC"/>
    <property type="match status" value="1"/>
</dbReference>
<dbReference type="PROSITE" id="PS51742">
    <property type="entry name" value="PPC"/>
    <property type="match status" value="1"/>
</dbReference>
<dbReference type="InterPro" id="IPR005175">
    <property type="entry name" value="PPC_dom"/>
</dbReference>
<keyword evidence="6" id="KW-1185">Reference proteome</keyword>
<protein>
    <submittedName>
        <fullName evidence="7">AT-hook motif nuclear-localized protein 17-like</fullName>
    </submittedName>
</protein>
<organism evidence="6 7">
    <name type="scientific">Coffea arabica</name>
    <name type="common">Arabian coffee</name>
    <dbReference type="NCBI Taxonomy" id="13443"/>
    <lineage>
        <taxon>Eukaryota</taxon>
        <taxon>Viridiplantae</taxon>
        <taxon>Streptophyta</taxon>
        <taxon>Embryophyta</taxon>
        <taxon>Tracheophyta</taxon>
        <taxon>Spermatophyta</taxon>
        <taxon>Magnoliopsida</taxon>
        <taxon>eudicotyledons</taxon>
        <taxon>Gunneridae</taxon>
        <taxon>Pentapetalae</taxon>
        <taxon>asterids</taxon>
        <taxon>lamiids</taxon>
        <taxon>Gentianales</taxon>
        <taxon>Rubiaceae</taxon>
        <taxon>Ixoroideae</taxon>
        <taxon>Gardenieae complex</taxon>
        <taxon>Bertiereae - Coffeeae clade</taxon>
        <taxon>Coffeeae</taxon>
        <taxon>Coffea</taxon>
    </lineage>
</organism>
<dbReference type="RefSeq" id="XP_027092375.2">
    <property type="nucleotide sequence ID" value="XM_027236574.2"/>
</dbReference>
<dbReference type="GO" id="GO:0003680">
    <property type="term" value="F:minor groove of adenine-thymine-rich DNA binding"/>
    <property type="evidence" value="ECO:0007669"/>
    <property type="project" value="InterPro"/>
</dbReference>
<dbReference type="SUPFAM" id="SSF117856">
    <property type="entry name" value="AF0104/ALDC/Ptd012-like"/>
    <property type="match status" value="1"/>
</dbReference>
<dbReference type="GO" id="GO:0003700">
    <property type="term" value="F:DNA-binding transcription factor activity"/>
    <property type="evidence" value="ECO:0007669"/>
    <property type="project" value="TreeGrafter"/>
</dbReference>
<evidence type="ECO:0000256" key="1">
    <source>
        <dbReference type="ARBA" id="ARBA00023015"/>
    </source>
</evidence>
<dbReference type="CDD" id="cd11378">
    <property type="entry name" value="DUF296"/>
    <property type="match status" value="1"/>
</dbReference>
<evidence type="ECO:0000256" key="4">
    <source>
        <dbReference type="SAM" id="MobiDB-lite"/>
    </source>
</evidence>
<dbReference type="Proteomes" id="UP001652660">
    <property type="component" value="Chromosome 10e"/>
</dbReference>
<feature type="domain" description="PPC" evidence="5">
    <location>
        <begin position="122"/>
        <end position="270"/>
    </location>
</feature>
<reference evidence="6" key="1">
    <citation type="journal article" date="2025" name="Foods">
        <title>Unveiling the Microbial Signatures of Arabica Coffee Cherries: Insights into Ripeness Specific Diversity, Functional Traits, and Implications for Quality and Safety.</title>
        <authorList>
            <consortium name="RefSeq"/>
            <person name="Tenea G.N."/>
            <person name="Cifuentes V."/>
            <person name="Reyes P."/>
            <person name="Cevallos-Vallejos M."/>
        </authorList>
    </citation>
    <scope>NUCLEOTIDE SEQUENCE [LARGE SCALE GENOMIC DNA]</scope>
</reference>
<name>A0A6P6UNG0_COFAR</name>
<keyword evidence="3" id="KW-0804">Transcription</keyword>
<dbReference type="GO" id="GO:0005634">
    <property type="term" value="C:nucleus"/>
    <property type="evidence" value="ECO:0007669"/>
    <property type="project" value="UniProtKB-SubCell"/>
</dbReference>
<dbReference type="PANTHER" id="PTHR31100:SF69">
    <property type="entry name" value="AT-HOOK MOTIF NUCLEAR-LOCALIZED PROTEIN 17-RELATED"/>
    <property type="match status" value="1"/>
</dbReference>
<evidence type="ECO:0000259" key="5">
    <source>
        <dbReference type="PROSITE" id="PS51742"/>
    </source>
</evidence>
<feature type="region of interest" description="Disordered" evidence="4">
    <location>
        <begin position="258"/>
        <end position="299"/>
    </location>
</feature>
<gene>
    <name evidence="7" type="primary">LOC113712935</name>
</gene>
<keyword evidence="2" id="KW-0238">DNA-binding</keyword>
<dbReference type="OrthoDB" id="782346at2759"/>
<dbReference type="InterPro" id="IPR014476">
    <property type="entry name" value="AHL15-29"/>
</dbReference>
<reference evidence="7" key="2">
    <citation type="submission" date="2025-08" db="UniProtKB">
        <authorList>
            <consortium name="RefSeq"/>
        </authorList>
    </citation>
    <scope>IDENTIFICATION</scope>
    <source>
        <tissue evidence="7">Leaves</tissue>
    </source>
</reference>
<evidence type="ECO:0000256" key="3">
    <source>
        <dbReference type="ARBA" id="ARBA00023163"/>
    </source>
</evidence>
<keyword evidence="1" id="KW-0805">Transcription regulation</keyword>
<dbReference type="Gene3D" id="3.30.1330.80">
    <property type="entry name" value="Hypothetical protein, similar to alpha- acetolactate decarboxylase, domain 2"/>
    <property type="match status" value="1"/>
</dbReference>
<feature type="compositionally biased region" description="Gly residues" evidence="4">
    <location>
        <begin position="278"/>
        <end position="298"/>
    </location>
</feature>
<feature type="compositionally biased region" description="Basic and acidic residues" evidence="4">
    <location>
        <begin position="1"/>
        <end position="13"/>
    </location>
</feature>
<feature type="compositionally biased region" description="Polar residues" evidence="4">
    <location>
        <begin position="78"/>
        <end position="90"/>
    </location>
</feature>
<feature type="compositionally biased region" description="Low complexity" evidence="4">
    <location>
        <begin position="265"/>
        <end position="277"/>
    </location>
</feature>
<dbReference type="PANTHER" id="PTHR31100">
    <property type="entry name" value="AT-HOOK MOTIF NUCLEAR-LOCALIZED PROTEIN 15"/>
    <property type="match status" value="1"/>
</dbReference>
<proteinExistence type="predicted"/>
<dbReference type="GeneID" id="113712935"/>
<feature type="compositionally biased region" description="Pro residues" evidence="4">
    <location>
        <begin position="30"/>
        <end position="39"/>
    </location>
</feature>
<evidence type="ECO:0000313" key="7">
    <source>
        <dbReference type="RefSeq" id="XP_027092375.2"/>
    </source>
</evidence>
<accession>A0A6P6UNG0</accession>
<sequence length="331" mass="34466">MKGDYVKEEKDGHSNPMFAKLHQTQKFLHHPPPPQPQPHPTTLLHHSFNPRECQASEEVDSHHRSPTTPSASAATTSKTQTLVTPSSGNDGATIEVVRRPRGRPPGSKNKPKPPVIITREAEPSMSPYVLEISGGVDILETVTTFCRKRSTGLCILNGSGTVSNVTLRQPSTTPGASVTFHGRFDILSLSATILPPNSHSFSTSAALSNGISNGFTISLAGPQGQVVGGTVVGSLFTAGTVYLIAASFNSPSFHRLPLEDERNSESAAAAAGSEGPTVSGGGGGDGGGGRSPAQGGGVDSCSGVSLYSCHLPSDVIWAPTAREPQQHPPPY</sequence>
<feature type="compositionally biased region" description="Low complexity" evidence="4">
    <location>
        <begin position="66"/>
        <end position="77"/>
    </location>
</feature>
<evidence type="ECO:0000256" key="2">
    <source>
        <dbReference type="ARBA" id="ARBA00023125"/>
    </source>
</evidence>
<evidence type="ECO:0000313" key="6">
    <source>
        <dbReference type="Proteomes" id="UP001652660"/>
    </source>
</evidence>